<name>A0A2P2LT17_RHIMU</name>
<evidence type="ECO:0000313" key="1">
    <source>
        <dbReference type="EMBL" id="MBX21112.1"/>
    </source>
</evidence>
<organism evidence="1">
    <name type="scientific">Rhizophora mucronata</name>
    <name type="common">Asiatic mangrove</name>
    <dbReference type="NCBI Taxonomy" id="61149"/>
    <lineage>
        <taxon>Eukaryota</taxon>
        <taxon>Viridiplantae</taxon>
        <taxon>Streptophyta</taxon>
        <taxon>Embryophyta</taxon>
        <taxon>Tracheophyta</taxon>
        <taxon>Spermatophyta</taxon>
        <taxon>Magnoliopsida</taxon>
        <taxon>eudicotyledons</taxon>
        <taxon>Gunneridae</taxon>
        <taxon>Pentapetalae</taxon>
        <taxon>rosids</taxon>
        <taxon>fabids</taxon>
        <taxon>Malpighiales</taxon>
        <taxon>Rhizophoraceae</taxon>
        <taxon>Rhizophora</taxon>
    </lineage>
</organism>
<accession>A0A2P2LT17</accession>
<proteinExistence type="predicted"/>
<protein>
    <submittedName>
        <fullName evidence="1">Uncharacterized protein</fullName>
    </submittedName>
</protein>
<sequence length="29" mass="3454">MILLYSRNLNVTTCLFRAEYGDQVYDKRA</sequence>
<dbReference type="AlphaFoldDB" id="A0A2P2LT17"/>
<reference evidence="1" key="1">
    <citation type="submission" date="2018-02" db="EMBL/GenBank/DDBJ databases">
        <title>Rhizophora mucronata_Transcriptome.</title>
        <authorList>
            <person name="Meera S.P."/>
            <person name="Sreeshan A."/>
            <person name="Augustine A."/>
        </authorList>
    </citation>
    <scope>NUCLEOTIDE SEQUENCE</scope>
    <source>
        <tissue evidence="1">Leaf</tissue>
    </source>
</reference>
<dbReference type="EMBL" id="GGEC01040628">
    <property type="protein sequence ID" value="MBX21112.1"/>
    <property type="molecule type" value="Transcribed_RNA"/>
</dbReference>